<evidence type="ECO:0000256" key="1">
    <source>
        <dbReference type="SAM" id="Phobius"/>
    </source>
</evidence>
<organism evidence="2 3">
    <name type="scientific">Acetobacter orientalis</name>
    <dbReference type="NCBI Taxonomy" id="146474"/>
    <lineage>
        <taxon>Bacteria</taxon>
        <taxon>Pseudomonadati</taxon>
        <taxon>Pseudomonadota</taxon>
        <taxon>Alphaproteobacteria</taxon>
        <taxon>Acetobacterales</taxon>
        <taxon>Acetobacteraceae</taxon>
        <taxon>Acetobacter</taxon>
    </lineage>
</organism>
<keyword evidence="1" id="KW-0472">Membrane</keyword>
<feature type="transmembrane region" description="Helical" evidence="1">
    <location>
        <begin position="26"/>
        <end position="48"/>
    </location>
</feature>
<sequence>MRPIDEVSATASKHKIGYYCEYLEEYVVFCAALIAWACSWGTGTVMGLDRS</sequence>
<keyword evidence="1" id="KW-0812">Transmembrane</keyword>
<evidence type="ECO:0000313" key="2">
    <source>
        <dbReference type="EMBL" id="BBC81166.1"/>
    </source>
</evidence>
<protein>
    <submittedName>
        <fullName evidence="2">Uncharacterized protein</fullName>
    </submittedName>
</protein>
<proteinExistence type="predicted"/>
<evidence type="ECO:0000313" key="3">
    <source>
        <dbReference type="Proteomes" id="UP000270034"/>
    </source>
</evidence>
<dbReference type="EMBL" id="AP018515">
    <property type="protein sequence ID" value="BBC81166.1"/>
    <property type="molecule type" value="Genomic_DNA"/>
</dbReference>
<reference evidence="2 3" key="1">
    <citation type="submission" date="2018-02" db="EMBL/GenBank/DDBJ databases">
        <title>Acetobacter orientalis genome.</title>
        <authorList>
            <person name="Nakashima N."/>
            <person name="Tamura T."/>
        </authorList>
    </citation>
    <scope>NUCLEOTIDE SEQUENCE [LARGE SCALE GENOMIC DNA]</scope>
    <source>
        <strain evidence="2 3">FAN1</strain>
    </source>
</reference>
<gene>
    <name evidence="2" type="ORF">AcetOrient_orf04281</name>
</gene>
<keyword evidence="1" id="KW-1133">Transmembrane helix</keyword>
<accession>A0A2Z5ZKY5</accession>
<dbReference type="KEGG" id="aot:AcetOri_orf04281"/>
<name>A0A2Z5ZKY5_9PROT</name>
<dbReference type="AlphaFoldDB" id="A0A2Z5ZKY5"/>
<dbReference type="Proteomes" id="UP000270034">
    <property type="component" value="Chromosome"/>
</dbReference>